<evidence type="ECO:0000313" key="4">
    <source>
        <dbReference type="Proteomes" id="UP000032726"/>
    </source>
</evidence>
<keyword evidence="1" id="KW-0472">Membrane</keyword>
<sequence>MSISKKELVFQIILLVLVFLFYSYDRNNPGFQWYQVVFFSSYALAAAIIGYHLMPRYLYRKKHCRFFAYVLLVLIGVILLEELVLEKIFFAGTRRARVFPGVFFTLFGVLPVIAILSGFKFGWDAIQKQEQIEELKSTVQESELQFLRSQINPHFLFNNLNNLYSYALEGSTKTPEIILELSGLLRYMLYECKEKFVPLSKEIEQLHNFIKLSKLQIENRGQVRFTTHDLPQGYKIAPLILIVFIENAFKHSQKGQSENIEIDIEVGMKGNTLHFKCSNNYEAAEVLDTPEEGIGLANVQKRLKLLYPAKHELNITEDKNRFTVELAIELEKLRTA</sequence>
<dbReference type="PANTHER" id="PTHR34220">
    <property type="entry name" value="SENSOR HISTIDINE KINASE YPDA"/>
    <property type="match status" value="1"/>
</dbReference>
<protein>
    <submittedName>
        <fullName evidence="3">Histidine kinase</fullName>
    </submittedName>
</protein>
<accession>A0A0D5YV59</accession>
<dbReference type="Proteomes" id="UP000032726">
    <property type="component" value="Chromosome"/>
</dbReference>
<keyword evidence="4" id="KW-1185">Reference proteome</keyword>
<dbReference type="InterPro" id="IPR050640">
    <property type="entry name" value="Bact_2-comp_sensor_kinase"/>
</dbReference>
<keyword evidence="3" id="KW-0418">Kinase</keyword>
<dbReference type="HOGENOM" id="CLU_020473_1_0_10"/>
<evidence type="ECO:0000259" key="2">
    <source>
        <dbReference type="Pfam" id="PF06580"/>
    </source>
</evidence>
<reference evidence="3 4" key="1">
    <citation type="submission" date="2015-03" db="EMBL/GenBank/DDBJ databases">
        <title>Complete genome sequence of Muricauda lutaonensis CC-HSB-11T, isolated from a coastal hot spring.</title>
        <authorList>
            <person name="Kim K.M."/>
        </authorList>
    </citation>
    <scope>NUCLEOTIDE SEQUENCE [LARGE SCALE GENOMIC DNA]</scope>
    <source>
        <strain evidence="3 4">CC-HSB-11</strain>
    </source>
</reference>
<dbReference type="GO" id="GO:0016020">
    <property type="term" value="C:membrane"/>
    <property type="evidence" value="ECO:0007669"/>
    <property type="project" value="InterPro"/>
</dbReference>
<feature type="transmembrane region" description="Helical" evidence="1">
    <location>
        <begin position="97"/>
        <end position="119"/>
    </location>
</feature>
<dbReference type="PANTHER" id="PTHR34220:SF7">
    <property type="entry name" value="SENSOR HISTIDINE KINASE YPDA"/>
    <property type="match status" value="1"/>
</dbReference>
<dbReference type="PATRIC" id="fig|516051.4.peg.2257"/>
<feature type="transmembrane region" description="Helical" evidence="1">
    <location>
        <begin position="7"/>
        <end position="24"/>
    </location>
</feature>
<dbReference type="KEGG" id="mlt:VC82_2191"/>
<dbReference type="GO" id="GO:0000155">
    <property type="term" value="F:phosphorelay sensor kinase activity"/>
    <property type="evidence" value="ECO:0007669"/>
    <property type="project" value="InterPro"/>
</dbReference>
<name>A0A0D5YV59_9FLAO</name>
<evidence type="ECO:0000313" key="3">
    <source>
        <dbReference type="EMBL" id="AKA35784.1"/>
    </source>
</evidence>
<dbReference type="AlphaFoldDB" id="A0A0D5YV59"/>
<gene>
    <name evidence="3" type="ORF">VC82_2191</name>
</gene>
<keyword evidence="3" id="KW-0808">Transferase</keyword>
<organism evidence="3 4">
    <name type="scientific">Flagellimonas lutaonensis</name>
    <dbReference type="NCBI Taxonomy" id="516051"/>
    <lineage>
        <taxon>Bacteria</taxon>
        <taxon>Pseudomonadati</taxon>
        <taxon>Bacteroidota</taxon>
        <taxon>Flavobacteriia</taxon>
        <taxon>Flavobacteriales</taxon>
        <taxon>Flavobacteriaceae</taxon>
        <taxon>Flagellimonas</taxon>
    </lineage>
</organism>
<feature type="transmembrane region" description="Helical" evidence="1">
    <location>
        <begin position="36"/>
        <end position="54"/>
    </location>
</feature>
<dbReference type="Gene3D" id="3.30.565.10">
    <property type="entry name" value="Histidine kinase-like ATPase, C-terminal domain"/>
    <property type="match status" value="1"/>
</dbReference>
<feature type="domain" description="Signal transduction histidine kinase internal region" evidence="2">
    <location>
        <begin position="142"/>
        <end position="220"/>
    </location>
</feature>
<dbReference type="InterPro" id="IPR010559">
    <property type="entry name" value="Sig_transdc_His_kin_internal"/>
</dbReference>
<evidence type="ECO:0000256" key="1">
    <source>
        <dbReference type="SAM" id="Phobius"/>
    </source>
</evidence>
<dbReference type="EMBL" id="CP011071">
    <property type="protein sequence ID" value="AKA35784.1"/>
    <property type="molecule type" value="Genomic_DNA"/>
</dbReference>
<dbReference type="OrthoDB" id="9809908at2"/>
<keyword evidence="1" id="KW-0812">Transmembrane</keyword>
<keyword evidence="1" id="KW-1133">Transmembrane helix</keyword>
<dbReference type="Pfam" id="PF06580">
    <property type="entry name" value="His_kinase"/>
    <property type="match status" value="1"/>
</dbReference>
<feature type="transmembrane region" description="Helical" evidence="1">
    <location>
        <begin position="66"/>
        <end position="85"/>
    </location>
</feature>
<proteinExistence type="predicted"/>
<dbReference type="STRING" id="516051.VC82_2191"/>
<dbReference type="RefSeq" id="WP_045802400.1">
    <property type="nucleotide sequence ID" value="NZ_CP011071.1"/>
</dbReference>
<dbReference type="InterPro" id="IPR036890">
    <property type="entry name" value="HATPase_C_sf"/>
</dbReference>